<evidence type="ECO:0000313" key="2">
    <source>
        <dbReference type="EMBL" id="THU91486.1"/>
    </source>
</evidence>
<proteinExistence type="predicted"/>
<sequence length="88" mass="9407">MPNNSPLASFDPFAVHPFTSYASPSPATSPLSTPTGAPAQHTSQGRPMPMPSPTRQPQATQPIFVPFRQGAHSPDLNDILRKKPTSSK</sequence>
<keyword evidence="3" id="KW-1185">Reference proteome</keyword>
<gene>
    <name evidence="2" type="ORF">K435DRAFT_780656</name>
</gene>
<feature type="compositionally biased region" description="Low complexity" evidence="1">
    <location>
        <begin position="19"/>
        <end position="39"/>
    </location>
</feature>
<dbReference type="AlphaFoldDB" id="A0A4S8LPY6"/>
<evidence type="ECO:0000256" key="1">
    <source>
        <dbReference type="SAM" id="MobiDB-lite"/>
    </source>
</evidence>
<organism evidence="2 3">
    <name type="scientific">Dendrothele bispora (strain CBS 962.96)</name>
    <dbReference type="NCBI Taxonomy" id="1314807"/>
    <lineage>
        <taxon>Eukaryota</taxon>
        <taxon>Fungi</taxon>
        <taxon>Dikarya</taxon>
        <taxon>Basidiomycota</taxon>
        <taxon>Agaricomycotina</taxon>
        <taxon>Agaricomycetes</taxon>
        <taxon>Agaricomycetidae</taxon>
        <taxon>Agaricales</taxon>
        <taxon>Agaricales incertae sedis</taxon>
        <taxon>Dendrothele</taxon>
    </lineage>
</organism>
<protein>
    <submittedName>
        <fullName evidence="2">Uncharacterized protein</fullName>
    </submittedName>
</protein>
<evidence type="ECO:0000313" key="3">
    <source>
        <dbReference type="Proteomes" id="UP000297245"/>
    </source>
</evidence>
<reference evidence="2 3" key="1">
    <citation type="journal article" date="2019" name="Nat. Ecol. Evol.">
        <title>Megaphylogeny resolves global patterns of mushroom evolution.</title>
        <authorList>
            <person name="Varga T."/>
            <person name="Krizsan K."/>
            <person name="Foldi C."/>
            <person name="Dima B."/>
            <person name="Sanchez-Garcia M."/>
            <person name="Sanchez-Ramirez S."/>
            <person name="Szollosi G.J."/>
            <person name="Szarkandi J.G."/>
            <person name="Papp V."/>
            <person name="Albert L."/>
            <person name="Andreopoulos W."/>
            <person name="Angelini C."/>
            <person name="Antonin V."/>
            <person name="Barry K.W."/>
            <person name="Bougher N.L."/>
            <person name="Buchanan P."/>
            <person name="Buyck B."/>
            <person name="Bense V."/>
            <person name="Catcheside P."/>
            <person name="Chovatia M."/>
            <person name="Cooper J."/>
            <person name="Damon W."/>
            <person name="Desjardin D."/>
            <person name="Finy P."/>
            <person name="Geml J."/>
            <person name="Haridas S."/>
            <person name="Hughes K."/>
            <person name="Justo A."/>
            <person name="Karasinski D."/>
            <person name="Kautmanova I."/>
            <person name="Kiss B."/>
            <person name="Kocsube S."/>
            <person name="Kotiranta H."/>
            <person name="LaButti K.M."/>
            <person name="Lechner B.E."/>
            <person name="Liimatainen K."/>
            <person name="Lipzen A."/>
            <person name="Lukacs Z."/>
            <person name="Mihaltcheva S."/>
            <person name="Morgado L.N."/>
            <person name="Niskanen T."/>
            <person name="Noordeloos M.E."/>
            <person name="Ohm R.A."/>
            <person name="Ortiz-Santana B."/>
            <person name="Ovrebo C."/>
            <person name="Racz N."/>
            <person name="Riley R."/>
            <person name="Savchenko A."/>
            <person name="Shiryaev A."/>
            <person name="Soop K."/>
            <person name="Spirin V."/>
            <person name="Szebenyi C."/>
            <person name="Tomsovsky M."/>
            <person name="Tulloss R.E."/>
            <person name="Uehling J."/>
            <person name="Grigoriev I.V."/>
            <person name="Vagvolgyi C."/>
            <person name="Papp T."/>
            <person name="Martin F.M."/>
            <person name="Miettinen O."/>
            <person name="Hibbett D.S."/>
            <person name="Nagy L.G."/>
        </authorList>
    </citation>
    <scope>NUCLEOTIDE SEQUENCE [LARGE SCALE GENOMIC DNA]</scope>
    <source>
        <strain evidence="2 3">CBS 962.96</strain>
    </source>
</reference>
<dbReference type="Proteomes" id="UP000297245">
    <property type="component" value="Unassembled WGS sequence"/>
</dbReference>
<dbReference type="EMBL" id="ML179304">
    <property type="protein sequence ID" value="THU91486.1"/>
    <property type="molecule type" value="Genomic_DNA"/>
</dbReference>
<accession>A0A4S8LPY6</accession>
<name>A0A4S8LPY6_DENBC</name>
<feature type="region of interest" description="Disordered" evidence="1">
    <location>
        <begin position="1"/>
        <end position="88"/>
    </location>
</feature>
<dbReference type="OrthoDB" id="2982052at2759"/>